<feature type="domain" description="FAD-dependent oxidoreductase 2 FAD-binding" evidence="6">
    <location>
        <begin position="84"/>
        <end position="522"/>
    </location>
</feature>
<evidence type="ECO:0000256" key="1">
    <source>
        <dbReference type="ARBA" id="ARBA00001974"/>
    </source>
</evidence>
<dbReference type="PROSITE" id="PS51257">
    <property type="entry name" value="PROKAR_LIPOPROTEIN"/>
    <property type="match status" value="1"/>
</dbReference>
<dbReference type="InterPro" id="IPR003953">
    <property type="entry name" value="FAD-dep_OxRdtase_2_FAD-bd"/>
</dbReference>
<dbReference type="InterPro" id="IPR050315">
    <property type="entry name" value="FAD-oxidoreductase_2"/>
</dbReference>
<dbReference type="PRINTS" id="PR00368">
    <property type="entry name" value="FADPNR"/>
</dbReference>
<dbReference type="OrthoDB" id="9813348at2"/>
<dbReference type="Proteomes" id="UP000293345">
    <property type="component" value="Unassembled WGS sequence"/>
</dbReference>
<gene>
    <name evidence="7" type="ORF">ET524_06990</name>
</gene>
<dbReference type="GO" id="GO:0008202">
    <property type="term" value="P:steroid metabolic process"/>
    <property type="evidence" value="ECO:0007669"/>
    <property type="project" value="UniProtKB-ARBA"/>
</dbReference>
<evidence type="ECO:0000256" key="4">
    <source>
        <dbReference type="ARBA" id="ARBA00023002"/>
    </source>
</evidence>
<feature type="region of interest" description="Disordered" evidence="5">
    <location>
        <begin position="39"/>
        <end position="60"/>
    </location>
</feature>
<dbReference type="Pfam" id="PF00890">
    <property type="entry name" value="FAD_binding_2"/>
    <property type="match status" value="1"/>
</dbReference>
<accession>A0A4Q2K1H9</accession>
<evidence type="ECO:0000313" key="8">
    <source>
        <dbReference type="Proteomes" id="UP000293345"/>
    </source>
</evidence>
<dbReference type="PROSITE" id="PS51318">
    <property type="entry name" value="TAT"/>
    <property type="match status" value="1"/>
</dbReference>
<dbReference type="InterPro" id="IPR027477">
    <property type="entry name" value="Succ_DH/fumarate_Rdtase_cat_sf"/>
</dbReference>
<sequence>MSKEMSRRDLFKMSGIAAAGVAGASLFAGCAPKSASSASSDAKAAKGGADAGTTTAAGHSRAGLPSFLDAPAAITDIKETKDYDVVIVGAGAAGVPAAITAKQAGASVAVIQKESTAISQGNTATGILLDKSDPAGVEAVVSTLLAKHEYRAKREQVELWAKNSGEAITWLFETAQQCGAQVSDTTKKWTSGVQKVNGYEVNYLSIDFGPKPYNTGEGMKALAEYAEKQGVDFFYSTEAKQLVGDSSGITGVIAKGSDGNIQFNAKKGVILAAGDYQNDDDMVNYYIPDLKNLGRKQTNKTGDGHKMAIWAGGAMEEIGHTKMLHDFDAGPGSMCDMPFLAVKMDGTRFCDETCGMSIMNNFLRSETDQGNYCQIFDNNYTETAASWPGKLFDQEAIKAYMPEEPGEKKGVYEGQIATFKADTLDELAKKLGITDAAAFKKAVERYNELVAKGVDEDFGKETKYLAPIDTPPFYGIHRHVRVSAIVSGVNVDEHMRVLKDGTNEAIPGLFAIGNVAGNFFAGVDYTMWMPGLSLGRAHTQGYVAGKYVASL</sequence>
<keyword evidence="2" id="KW-0285">Flavoprotein</keyword>
<comment type="cofactor">
    <cofactor evidence="1">
        <name>FAD</name>
        <dbReference type="ChEBI" id="CHEBI:57692"/>
    </cofactor>
</comment>
<dbReference type="Gene3D" id="3.90.700.10">
    <property type="entry name" value="Succinate dehydrogenase/fumarate reductase flavoprotein, catalytic domain"/>
    <property type="match status" value="1"/>
</dbReference>
<name>A0A4Q2K1H9_9ACTN</name>
<evidence type="ECO:0000256" key="2">
    <source>
        <dbReference type="ARBA" id="ARBA00022630"/>
    </source>
</evidence>
<evidence type="ECO:0000259" key="6">
    <source>
        <dbReference type="Pfam" id="PF00890"/>
    </source>
</evidence>
<keyword evidence="4" id="KW-0560">Oxidoreductase</keyword>
<dbReference type="SUPFAM" id="SSF51905">
    <property type="entry name" value="FAD/NAD(P)-binding domain"/>
    <property type="match status" value="1"/>
</dbReference>
<dbReference type="AlphaFoldDB" id="A0A4Q2K1H9"/>
<keyword evidence="8" id="KW-1185">Reference proteome</keyword>
<dbReference type="Gene3D" id="3.50.50.60">
    <property type="entry name" value="FAD/NAD(P)-binding domain"/>
    <property type="match status" value="1"/>
</dbReference>
<dbReference type="PRINTS" id="PR00411">
    <property type="entry name" value="PNDRDTASEI"/>
</dbReference>
<reference evidence="7 8" key="1">
    <citation type="submission" date="2019-01" db="EMBL/GenBank/DDBJ databases">
        <title>Senegalimassilia sp. nov. KGMB04484 isolated human feces.</title>
        <authorList>
            <person name="Han K.-I."/>
            <person name="Kim J.-S."/>
            <person name="Lee K.C."/>
            <person name="Suh M.K."/>
            <person name="Eom M.K."/>
            <person name="Lee J.H."/>
            <person name="Park S.-H."/>
            <person name="Kang S.W."/>
            <person name="Park J.-E."/>
            <person name="Oh B.S."/>
            <person name="Yu S.Y."/>
            <person name="Choi S.-H."/>
            <person name="Lee D.H."/>
            <person name="Yoon H."/>
            <person name="Kim B.-Y."/>
            <person name="Lee J.H."/>
            <person name="Lee J.-S."/>
        </authorList>
    </citation>
    <scope>NUCLEOTIDE SEQUENCE [LARGE SCALE GENOMIC DNA]</scope>
    <source>
        <strain evidence="7 8">KGMB04484</strain>
    </source>
</reference>
<dbReference type="RefSeq" id="WP_129424430.1">
    <property type="nucleotide sequence ID" value="NZ_SDPW01000001.1"/>
</dbReference>
<dbReference type="SUPFAM" id="SSF56425">
    <property type="entry name" value="Succinate dehydrogenase/fumarate reductase flavoprotein, catalytic domain"/>
    <property type="match status" value="1"/>
</dbReference>
<dbReference type="GO" id="GO:0033765">
    <property type="term" value="F:steroid dehydrogenase activity, acting on the CH-CH group of donors"/>
    <property type="evidence" value="ECO:0007669"/>
    <property type="project" value="UniProtKB-ARBA"/>
</dbReference>
<organism evidence="7 8">
    <name type="scientific">Senegalimassilia faecalis</name>
    <dbReference type="NCBI Taxonomy" id="2509433"/>
    <lineage>
        <taxon>Bacteria</taxon>
        <taxon>Bacillati</taxon>
        <taxon>Actinomycetota</taxon>
        <taxon>Coriobacteriia</taxon>
        <taxon>Coriobacteriales</taxon>
        <taxon>Coriobacteriaceae</taxon>
        <taxon>Senegalimassilia</taxon>
    </lineage>
</organism>
<protein>
    <submittedName>
        <fullName evidence="7">FAD-binding protein</fullName>
    </submittedName>
</protein>
<dbReference type="PANTHER" id="PTHR43400:SF10">
    <property type="entry name" value="3-OXOSTEROID 1-DEHYDROGENASE"/>
    <property type="match status" value="1"/>
</dbReference>
<feature type="compositionally biased region" description="Low complexity" evidence="5">
    <location>
        <begin position="39"/>
        <end position="58"/>
    </location>
</feature>
<comment type="caution">
    <text evidence="7">The sequence shown here is derived from an EMBL/GenBank/DDBJ whole genome shotgun (WGS) entry which is preliminary data.</text>
</comment>
<evidence type="ECO:0000256" key="3">
    <source>
        <dbReference type="ARBA" id="ARBA00022827"/>
    </source>
</evidence>
<proteinExistence type="predicted"/>
<dbReference type="InterPro" id="IPR036188">
    <property type="entry name" value="FAD/NAD-bd_sf"/>
</dbReference>
<keyword evidence="3" id="KW-0274">FAD</keyword>
<dbReference type="EMBL" id="SDPW01000001">
    <property type="protein sequence ID" value="RXZ54248.1"/>
    <property type="molecule type" value="Genomic_DNA"/>
</dbReference>
<evidence type="ECO:0000313" key="7">
    <source>
        <dbReference type="EMBL" id="RXZ54248.1"/>
    </source>
</evidence>
<dbReference type="InterPro" id="IPR006311">
    <property type="entry name" value="TAT_signal"/>
</dbReference>
<evidence type="ECO:0000256" key="5">
    <source>
        <dbReference type="SAM" id="MobiDB-lite"/>
    </source>
</evidence>
<dbReference type="PANTHER" id="PTHR43400">
    <property type="entry name" value="FUMARATE REDUCTASE"/>
    <property type="match status" value="1"/>
</dbReference>